<dbReference type="Gene3D" id="3.40.50.12780">
    <property type="entry name" value="N-terminal domain of ligase-like"/>
    <property type="match status" value="1"/>
</dbReference>
<evidence type="ECO:0000313" key="6">
    <source>
        <dbReference type="EMBL" id="CAG9860307.1"/>
    </source>
</evidence>
<dbReference type="GO" id="GO:0005783">
    <property type="term" value="C:endoplasmic reticulum"/>
    <property type="evidence" value="ECO:0007669"/>
    <property type="project" value="TreeGrafter"/>
</dbReference>
<evidence type="ECO:0000256" key="2">
    <source>
        <dbReference type="ARBA" id="ARBA00022832"/>
    </source>
</evidence>
<reference evidence="6" key="1">
    <citation type="submission" date="2022-01" db="EMBL/GenBank/DDBJ databases">
        <authorList>
            <person name="King R."/>
        </authorList>
    </citation>
    <scope>NUCLEOTIDE SEQUENCE</scope>
</reference>
<evidence type="ECO:0000259" key="5">
    <source>
        <dbReference type="Pfam" id="PF00501"/>
    </source>
</evidence>
<dbReference type="InterPro" id="IPR042099">
    <property type="entry name" value="ANL_N_sf"/>
</dbReference>
<protein>
    <recommendedName>
        <fullName evidence="4">long-chain-fatty-acid--CoA ligase</fullName>
        <ecNumber evidence="4">6.2.1.3</ecNumber>
    </recommendedName>
</protein>
<dbReference type="InterPro" id="IPR000873">
    <property type="entry name" value="AMP-dep_synth/lig_dom"/>
</dbReference>
<dbReference type="PANTHER" id="PTHR43272">
    <property type="entry name" value="LONG-CHAIN-FATTY-ACID--COA LIGASE"/>
    <property type="match status" value="1"/>
</dbReference>
<dbReference type="EC" id="6.2.1.3" evidence="4"/>
<organism evidence="6 7">
    <name type="scientific">Phyllotreta striolata</name>
    <name type="common">Striped flea beetle</name>
    <name type="synonym">Crioceris striolata</name>
    <dbReference type="NCBI Taxonomy" id="444603"/>
    <lineage>
        <taxon>Eukaryota</taxon>
        <taxon>Metazoa</taxon>
        <taxon>Ecdysozoa</taxon>
        <taxon>Arthropoda</taxon>
        <taxon>Hexapoda</taxon>
        <taxon>Insecta</taxon>
        <taxon>Pterygota</taxon>
        <taxon>Neoptera</taxon>
        <taxon>Endopterygota</taxon>
        <taxon>Coleoptera</taxon>
        <taxon>Polyphaga</taxon>
        <taxon>Cucujiformia</taxon>
        <taxon>Chrysomeloidea</taxon>
        <taxon>Chrysomelidae</taxon>
        <taxon>Galerucinae</taxon>
        <taxon>Alticini</taxon>
        <taxon>Phyllotreta</taxon>
    </lineage>
</organism>
<keyword evidence="2" id="KW-0276">Fatty acid metabolism</keyword>
<dbReference type="PANTHER" id="PTHR43272:SF32">
    <property type="entry name" value="AMP-DEPENDENT SYNTHETASE_LIGASE DOMAIN-CONTAINING PROTEIN"/>
    <property type="match status" value="1"/>
</dbReference>
<dbReference type="EMBL" id="OU900096">
    <property type="protein sequence ID" value="CAG9860307.1"/>
    <property type="molecule type" value="Genomic_DNA"/>
</dbReference>
<accession>A0A9N9TQI4</accession>
<keyword evidence="1" id="KW-0436">Ligase</keyword>
<dbReference type="Proteomes" id="UP001153712">
    <property type="component" value="Chromosome 3"/>
</dbReference>
<proteinExistence type="predicted"/>
<dbReference type="Pfam" id="PF00501">
    <property type="entry name" value="AMP-binding"/>
    <property type="match status" value="1"/>
</dbReference>
<evidence type="ECO:0000313" key="7">
    <source>
        <dbReference type="Proteomes" id="UP001153712"/>
    </source>
</evidence>
<keyword evidence="7" id="KW-1185">Reference proteome</keyword>
<dbReference type="GO" id="GO:0004467">
    <property type="term" value="F:long-chain fatty acid-CoA ligase activity"/>
    <property type="evidence" value="ECO:0007669"/>
    <property type="project" value="UniProtKB-EC"/>
</dbReference>
<gene>
    <name evidence="6" type="ORF">PHYEVI_LOCUS6662</name>
</gene>
<feature type="domain" description="AMP-dependent synthetase/ligase" evidence="5">
    <location>
        <begin position="51"/>
        <end position="468"/>
    </location>
</feature>
<evidence type="ECO:0000256" key="4">
    <source>
        <dbReference type="ARBA" id="ARBA00026121"/>
    </source>
</evidence>
<evidence type="ECO:0000256" key="1">
    <source>
        <dbReference type="ARBA" id="ARBA00022598"/>
    </source>
</evidence>
<sequence length="659" mass="72672">MAQQIYNDGPDQIVPTDQEICTDPAGYVRLRIPEQGKAIETIKPISVPGLLQRTAREFPENVALAQKVNGKWENITYKEYLAQVRTCAKGFLKLGLERSHAVCILGFNSPEWFISDLAAIFAGGIAVGIYTTNSPEACFYCAESSNADIIVVEDQKQLDKILEIRSRLPHLKAIVQFTGEPTHPDVTSWKKLMEIGSNEDDEILNQVLKQSAVNQCCTLVYTSGTVGNPKGVMLSHDNVTWDALAIVERLGTIQPGKEVLVSYLPLSHVAAQIIDIYITITVGATVYFADKDALKGSLINTLQEVQPTKFLGVPRVYEKIYEKMMQIGAKNGGLKKFIAAWAKKQALQHHIDNINGIKSNSWGYCIAKNVLFSKVKNALGFSRCDFFATAAAPLAVDVKKYFYSLDIPIMECFGMSEASGGHTVGIEGANNFETIGTTINGMKTKLVNVEDGQGEICMYGRHVFMGYLREPEKTEETLDKDGWLHTGDLGRIDEKGFVYITGRLKELLVTAGGENIPPVPIEQAVKAELPHVSNAFLIGDKRKFLSILLSLKTEVNPETGAPTDELLPSVREWLKSLGCPADTVKQVLDAGPSQRLIDALMLGIQRVNEKATSNAQTIKKLALLPADFSIPTGELGPTLKVKRRIVEEKYDYIINKMYL</sequence>
<keyword evidence="3" id="KW-0443">Lipid metabolism</keyword>
<evidence type="ECO:0000256" key="3">
    <source>
        <dbReference type="ARBA" id="ARBA00023098"/>
    </source>
</evidence>
<dbReference type="AlphaFoldDB" id="A0A9N9TQI4"/>
<dbReference type="GO" id="GO:0016020">
    <property type="term" value="C:membrane"/>
    <property type="evidence" value="ECO:0007669"/>
    <property type="project" value="TreeGrafter"/>
</dbReference>
<dbReference type="SUPFAM" id="SSF56801">
    <property type="entry name" value="Acetyl-CoA synthetase-like"/>
    <property type="match status" value="1"/>
</dbReference>
<dbReference type="Pfam" id="PF23562">
    <property type="entry name" value="AMP-binding_C_3"/>
    <property type="match status" value="1"/>
</dbReference>
<dbReference type="OrthoDB" id="3633556at2759"/>
<name>A0A9N9TQI4_PHYSR</name>